<evidence type="ECO:0000313" key="10">
    <source>
        <dbReference type="Proteomes" id="UP000234865"/>
    </source>
</evidence>
<evidence type="ECO:0000256" key="7">
    <source>
        <dbReference type="ARBA" id="ARBA00023239"/>
    </source>
</evidence>
<dbReference type="AlphaFoldDB" id="A0A2N5WAB0"/>
<keyword evidence="6" id="KW-0238">DNA-binding</keyword>
<evidence type="ECO:0000256" key="8">
    <source>
        <dbReference type="RuleBase" id="RU364100"/>
    </source>
</evidence>
<keyword evidence="4 8" id="KW-0378">Hydrolase</keyword>
<evidence type="ECO:0000313" key="9">
    <source>
        <dbReference type="EMBL" id="PLW59169.1"/>
    </source>
</evidence>
<comment type="similarity">
    <text evidence="1 8">Belongs to the SOS response-associated peptidase family.</text>
</comment>
<dbReference type="GO" id="GO:0106300">
    <property type="term" value="P:protein-DNA covalent cross-linking repair"/>
    <property type="evidence" value="ECO:0007669"/>
    <property type="project" value="InterPro"/>
</dbReference>
<evidence type="ECO:0000256" key="1">
    <source>
        <dbReference type="ARBA" id="ARBA00008136"/>
    </source>
</evidence>
<gene>
    <name evidence="9" type="primary">yoqW</name>
    <name evidence="9" type="ORF">CYU10_000007</name>
</gene>
<comment type="caution">
    <text evidence="9">The sequence shown here is derived from an EMBL/GenBank/DDBJ whole genome shotgun (WGS) entry which is preliminary data.</text>
</comment>
<evidence type="ECO:0000256" key="3">
    <source>
        <dbReference type="ARBA" id="ARBA00022763"/>
    </source>
</evidence>
<dbReference type="GO" id="GO:0006508">
    <property type="term" value="P:proteolysis"/>
    <property type="evidence" value="ECO:0007669"/>
    <property type="project" value="UniProtKB-KW"/>
</dbReference>
<keyword evidence="3" id="KW-0227">DNA damage</keyword>
<dbReference type="EMBL" id="PKRZ01000001">
    <property type="protein sequence ID" value="PLW59169.1"/>
    <property type="molecule type" value="Genomic_DNA"/>
</dbReference>
<reference evidence="10" key="1">
    <citation type="submission" date="2016-08" db="EMBL/GenBank/DDBJ databases">
        <title>Comparative genomics of Lactococcus lactis strain WFLU12 isolated from the gastrointestinal tract of wild olive flounder (Paralichythys olivaceus).</title>
        <authorList>
            <person name="Nguyen T.L."/>
            <person name="Kim D.-H."/>
        </authorList>
    </citation>
    <scope>NUCLEOTIDE SEQUENCE [LARGE SCALE GENOMIC DNA]</scope>
    <source>
        <strain evidence="10">WFLU12</strain>
    </source>
</reference>
<dbReference type="PANTHER" id="PTHR13604">
    <property type="entry name" value="DC12-RELATED"/>
    <property type="match status" value="1"/>
</dbReference>
<dbReference type="RefSeq" id="WP_095586273.1">
    <property type="nucleotide sequence ID" value="NZ_PKRZ01000001.1"/>
</dbReference>
<keyword evidence="7" id="KW-0456">Lyase</keyword>
<evidence type="ECO:0000256" key="6">
    <source>
        <dbReference type="ARBA" id="ARBA00023125"/>
    </source>
</evidence>
<sequence>MCGRFVFNPFNNEMLSTLVEKANTRLMSEWQIEEHEQYIEPDKVATGEVFPSNTILTLIGDSTTNNVGAFGTNWGIQSKSLIINARSETVQEKYTFKSLFSHYRCVIPTTGFYEWQHLEGNGKKGEKYYLGLGQDEPLYFAGLYRIQNKARQSVIITTSANDSMKDIHDRMPLIIEANNIRSWLFDERFASSYLEAMMPNLTKERVE</sequence>
<dbReference type="GO" id="GO:0008233">
    <property type="term" value="F:peptidase activity"/>
    <property type="evidence" value="ECO:0007669"/>
    <property type="project" value="UniProtKB-KW"/>
</dbReference>
<dbReference type="GO" id="GO:0016829">
    <property type="term" value="F:lyase activity"/>
    <property type="evidence" value="ECO:0007669"/>
    <property type="project" value="UniProtKB-KW"/>
</dbReference>
<protein>
    <recommendedName>
        <fullName evidence="8">Abasic site processing protein</fullName>
        <ecNumber evidence="8">3.4.-.-</ecNumber>
    </recommendedName>
</protein>
<dbReference type="SUPFAM" id="SSF143081">
    <property type="entry name" value="BB1717-like"/>
    <property type="match status" value="1"/>
</dbReference>
<evidence type="ECO:0000256" key="2">
    <source>
        <dbReference type="ARBA" id="ARBA00022670"/>
    </source>
</evidence>
<dbReference type="Gene3D" id="3.90.1680.10">
    <property type="entry name" value="SOS response associated peptidase-like"/>
    <property type="match status" value="1"/>
</dbReference>
<name>A0A2N5WAB0_LACLL</name>
<keyword evidence="5" id="KW-0190">Covalent protein-DNA linkage</keyword>
<dbReference type="InterPro" id="IPR003738">
    <property type="entry name" value="SRAP"/>
</dbReference>
<accession>A0A2N5WAB0</accession>
<dbReference type="EC" id="3.4.-.-" evidence="8"/>
<dbReference type="Proteomes" id="UP000234865">
    <property type="component" value="Unassembled WGS sequence"/>
</dbReference>
<keyword evidence="2 8" id="KW-0645">Protease</keyword>
<dbReference type="InterPro" id="IPR036590">
    <property type="entry name" value="SRAP-like"/>
</dbReference>
<proteinExistence type="inferred from homology"/>
<organism evidence="9 10">
    <name type="scientific">Lactococcus lactis subsp. lactis</name>
    <name type="common">Streptococcus lactis</name>
    <dbReference type="NCBI Taxonomy" id="1360"/>
    <lineage>
        <taxon>Bacteria</taxon>
        <taxon>Bacillati</taxon>
        <taxon>Bacillota</taxon>
        <taxon>Bacilli</taxon>
        <taxon>Lactobacillales</taxon>
        <taxon>Streptococcaceae</taxon>
        <taxon>Lactococcus</taxon>
    </lineage>
</organism>
<dbReference type="GO" id="GO:0003697">
    <property type="term" value="F:single-stranded DNA binding"/>
    <property type="evidence" value="ECO:0007669"/>
    <property type="project" value="InterPro"/>
</dbReference>
<dbReference type="Pfam" id="PF02586">
    <property type="entry name" value="SRAP"/>
    <property type="match status" value="1"/>
</dbReference>
<evidence type="ECO:0000256" key="5">
    <source>
        <dbReference type="ARBA" id="ARBA00023124"/>
    </source>
</evidence>
<dbReference type="PANTHER" id="PTHR13604:SF0">
    <property type="entry name" value="ABASIC SITE PROCESSING PROTEIN HMCES"/>
    <property type="match status" value="1"/>
</dbReference>
<evidence type="ECO:0000256" key="4">
    <source>
        <dbReference type="ARBA" id="ARBA00022801"/>
    </source>
</evidence>